<reference evidence="2 3" key="1">
    <citation type="submission" date="2016-06" db="EMBL/GenBank/DDBJ databases">
        <authorList>
            <person name="Kjaerup R.B."/>
            <person name="Dalgaard T.S."/>
            <person name="Juul-Madsen H.R."/>
        </authorList>
    </citation>
    <scope>NUCLEOTIDE SEQUENCE [LARGE SCALE GENOMIC DNA]</scope>
    <source>
        <strain evidence="2 3">DSM 43913</strain>
    </source>
</reference>
<feature type="region of interest" description="Disordered" evidence="1">
    <location>
        <begin position="41"/>
        <end position="69"/>
    </location>
</feature>
<proteinExistence type="predicted"/>
<gene>
    <name evidence="2" type="ORF">GA0070610_2437</name>
</gene>
<keyword evidence="3" id="KW-1185">Reference proteome</keyword>
<evidence type="ECO:0000313" key="2">
    <source>
        <dbReference type="EMBL" id="SCG16179.1"/>
    </source>
</evidence>
<name>A0A1C5G8H0_MICEH</name>
<organism evidence="2 3">
    <name type="scientific">Micromonospora echinofusca</name>
    <dbReference type="NCBI Taxonomy" id="47858"/>
    <lineage>
        <taxon>Bacteria</taxon>
        <taxon>Bacillati</taxon>
        <taxon>Actinomycetota</taxon>
        <taxon>Actinomycetes</taxon>
        <taxon>Micromonosporales</taxon>
        <taxon>Micromonosporaceae</taxon>
        <taxon>Micromonospora</taxon>
    </lineage>
</organism>
<accession>A0A1C5G8H0</accession>
<protein>
    <submittedName>
        <fullName evidence="2">Uncharacterized protein</fullName>
    </submittedName>
</protein>
<feature type="compositionally biased region" description="Basic and acidic residues" evidence="1">
    <location>
        <begin position="57"/>
        <end position="69"/>
    </location>
</feature>
<sequence>MLIRISSRLGGPLRRCGQVVVSPSVTPRRPAACRATSTVVTGVGNRPHPVGTPDTSGRLRAERDGAGGDRVHTLTYGGHDEIGRPIGCTVTVTVPHDQGRA</sequence>
<evidence type="ECO:0000256" key="1">
    <source>
        <dbReference type="SAM" id="MobiDB-lite"/>
    </source>
</evidence>
<dbReference type="EMBL" id="LT607733">
    <property type="protein sequence ID" value="SCG16179.1"/>
    <property type="molecule type" value="Genomic_DNA"/>
</dbReference>
<dbReference type="AlphaFoldDB" id="A0A1C5G8H0"/>
<dbReference type="Proteomes" id="UP000198251">
    <property type="component" value="Chromosome I"/>
</dbReference>
<evidence type="ECO:0000313" key="3">
    <source>
        <dbReference type="Proteomes" id="UP000198251"/>
    </source>
</evidence>